<accession>A0ABV3DQX0</accession>
<dbReference type="RefSeq" id="WP_358361046.1">
    <property type="nucleotide sequence ID" value="NZ_JBEZFP010000112.1"/>
</dbReference>
<reference evidence="1 2" key="1">
    <citation type="submission" date="2024-06" db="EMBL/GenBank/DDBJ databases">
        <title>The Natural Products Discovery Center: Release of the First 8490 Sequenced Strains for Exploring Actinobacteria Biosynthetic Diversity.</title>
        <authorList>
            <person name="Kalkreuter E."/>
            <person name="Kautsar S.A."/>
            <person name="Yang D."/>
            <person name="Bader C.D."/>
            <person name="Teijaro C.N."/>
            <person name="Fluegel L."/>
            <person name="Davis C.M."/>
            <person name="Simpson J.R."/>
            <person name="Lauterbach L."/>
            <person name="Steele A.D."/>
            <person name="Gui C."/>
            <person name="Meng S."/>
            <person name="Li G."/>
            <person name="Viehrig K."/>
            <person name="Ye F."/>
            <person name="Su P."/>
            <person name="Kiefer A.F."/>
            <person name="Nichols A."/>
            <person name="Cepeda A.J."/>
            <person name="Yan W."/>
            <person name="Fan B."/>
            <person name="Jiang Y."/>
            <person name="Adhikari A."/>
            <person name="Zheng C.-J."/>
            <person name="Schuster L."/>
            <person name="Cowan T.M."/>
            <person name="Smanski M.J."/>
            <person name="Chevrette M.G."/>
            <person name="De Carvalho L.P.S."/>
            <person name="Shen B."/>
        </authorList>
    </citation>
    <scope>NUCLEOTIDE SEQUENCE [LARGE SCALE GENOMIC DNA]</scope>
    <source>
        <strain evidence="1 2">NPDC048946</strain>
    </source>
</reference>
<dbReference type="Proteomes" id="UP001551482">
    <property type="component" value="Unassembled WGS sequence"/>
</dbReference>
<protein>
    <submittedName>
        <fullName evidence="1">NTP pyrophosphohydrolase</fullName>
    </submittedName>
</protein>
<keyword evidence="2" id="KW-1185">Reference proteome</keyword>
<evidence type="ECO:0000313" key="2">
    <source>
        <dbReference type="Proteomes" id="UP001551482"/>
    </source>
</evidence>
<name>A0ABV3DQX0_9ACTN</name>
<gene>
    <name evidence="1" type="ORF">AB0C36_32125</name>
</gene>
<sequence>MTDQMPLVVVDAANVVGSVPDGWWRDRLGAARRLRDALVRDAAEGLAATGSVPDWTETGPLDVVLVVEGKARGLTGVPGVDVVGTSGSGDDEIVRLVAAARDADPGRRCAVVTADRELRARVTALGAVAVGPRAVRRS</sequence>
<comment type="caution">
    <text evidence="1">The sequence shown here is derived from an EMBL/GenBank/DDBJ whole genome shotgun (WGS) entry which is preliminary data.</text>
</comment>
<dbReference type="EMBL" id="JBEZFP010000112">
    <property type="protein sequence ID" value="MEU8138143.1"/>
    <property type="molecule type" value="Genomic_DNA"/>
</dbReference>
<organism evidence="1 2">
    <name type="scientific">Streptodolium elevatio</name>
    <dbReference type="NCBI Taxonomy" id="3157996"/>
    <lineage>
        <taxon>Bacteria</taxon>
        <taxon>Bacillati</taxon>
        <taxon>Actinomycetota</taxon>
        <taxon>Actinomycetes</taxon>
        <taxon>Kitasatosporales</taxon>
        <taxon>Streptomycetaceae</taxon>
        <taxon>Streptodolium</taxon>
    </lineage>
</organism>
<proteinExistence type="predicted"/>
<evidence type="ECO:0000313" key="1">
    <source>
        <dbReference type="EMBL" id="MEU8138143.1"/>
    </source>
</evidence>